<dbReference type="InterPro" id="IPR051829">
    <property type="entry name" value="Multiheme_Cytochr_ET"/>
</dbReference>
<keyword evidence="2" id="KW-0472">Membrane</keyword>
<dbReference type="PANTHER" id="PTHR35038">
    <property type="entry name" value="DISSIMILATORY SULFITE REDUCTASE SIRA"/>
    <property type="match status" value="1"/>
</dbReference>
<keyword evidence="1" id="KW-0732">Signal</keyword>
<protein>
    <recommendedName>
        <fullName evidence="5">Doubled CXXCH motif domain-containing protein</fullName>
    </recommendedName>
</protein>
<gene>
    <name evidence="3" type="ORF">MFMK1_002259</name>
</gene>
<proteinExistence type="predicted"/>
<dbReference type="SUPFAM" id="SSF48695">
    <property type="entry name" value="Multiheme cytochromes"/>
    <property type="match status" value="1"/>
</dbReference>
<feature type="transmembrane region" description="Helical" evidence="2">
    <location>
        <begin position="12"/>
        <end position="38"/>
    </location>
</feature>
<dbReference type="RefSeq" id="WP_366921842.1">
    <property type="nucleotide sequence ID" value="NZ_CP121694.1"/>
</dbReference>
<dbReference type="Gene3D" id="1.10.780.10">
    <property type="entry name" value="Hydroxylamine Oxidoreductase, Chain A, domain 1"/>
    <property type="match status" value="1"/>
</dbReference>
<dbReference type="EMBL" id="CP121694">
    <property type="protein sequence ID" value="WRO22430.1"/>
    <property type="molecule type" value="Genomic_DNA"/>
</dbReference>
<reference evidence="3 4" key="1">
    <citation type="submission" date="2023-04" db="EMBL/GenBank/DDBJ databases">
        <authorList>
            <person name="Hsu D."/>
        </authorList>
    </citation>
    <scope>NUCLEOTIDE SEQUENCE [LARGE SCALE GENOMIC DNA]</scope>
    <source>
        <strain evidence="3 4">MK1</strain>
    </source>
</reference>
<dbReference type="PANTHER" id="PTHR35038:SF8">
    <property type="entry name" value="C-TYPE POLYHEME CYTOCHROME OMCC"/>
    <property type="match status" value="1"/>
</dbReference>
<sequence length="318" mass="35236">MWKNKLGNICAYVLSGLFVTIFLVVIVSGMFFGFFLFARTAFAVDSSQAAELINQQCLQCHGEKGFTVQRDGKNISLFVSEATYKESVHGTNACTTCHPGMEKDMPHKSAVYGQALQQKVLQECEACHDKVTKDYRTSVHGKLASAGKETAYCGDCHGSHNVLKKENPEAIYYRLNISDTCANCHDGKVMDTYKYSFHGTAVNFGYTKAATCADCHGNHTILAAEDPQSMVSAQNRPETCAQCHFFARDGFAKGMEHVTPQDKKAALPLYIVWKIFIVLIIFDFAKDGSIVIFELIRQLRGVNEVKKHTKSKDTGLNA</sequence>
<dbReference type="GO" id="GO:0016491">
    <property type="term" value="F:oxidoreductase activity"/>
    <property type="evidence" value="ECO:0007669"/>
    <property type="project" value="TreeGrafter"/>
</dbReference>
<keyword evidence="4" id="KW-1185">Reference proteome</keyword>
<keyword evidence="2" id="KW-0812">Transmembrane</keyword>
<evidence type="ECO:0000256" key="2">
    <source>
        <dbReference type="SAM" id="Phobius"/>
    </source>
</evidence>
<evidence type="ECO:0008006" key="5">
    <source>
        <dbReference type="Google" id="ProtNLM"/>
    </source>
</evidence>
<evidence type="ECO:0000256" key="1">
    <source>
        <dbReference type="ARBA" id="ARBA00022729"/>
    </source>
</evidence>
<keyword evidence="2" id="KW-1133">Transmembrane helix</keyword>
<evidence type="ECO:0000313" key="3">
    <source>
        <dbReference type="EMBL" id="WRO22430.1"/>
    </source>
</evidence>
<name>A0AAU0UQF9_9FIRM</name>
<organism evidence="3 4">
    <name type="scientific">Metallumcola ferriviriculae</name>
    <dbReference type="NCBI Taxonomy" id="3039180"/>
    <lineage>
        <taxon>Bacteria</taxon>
        <taxon>Bacillati</taxon>
        <taxon>Bacillota</taxon>
        <taxon>Clostridia</taxon>
        <taxon>Neomoorellales</taxon>
        <taxon>Desulfitibacteraceae</taxon>
        <taxon>Metallumcola</taxon>
    </lineage>
</organism>
<evidence type="ECO:0000313" key="4">
    <source>
        <dbReference type="Proteomes" id="UP001329915"/>
    </source>
</evidence>
<dbReference type="Proteomes" id="UP001329915">
    <property type="component" value="Chromosome"/>
</dbReference>
<accession>A0AAU0UQF9</accession>
<dbReference type="Gene3D" id="3.90.10.10">
    <property type="entry name" value="Cytochrome C3"/>
    <property type="match status" value="1"/>
</dbReference>
<dbReference type="AlphaFoldDB" id="A0AAU0UQF9"/>
<dbReference type="KEGG" id="dbc:MFMK1_002259"/>
<dbReference type="InterPro" id="IPR036280">
    <property type="entry name" value="Multihaem_cyt_sf"/>
</dbReference>